<sequence length="95" mass="10352">FHGMMQYCQISAGGSLAGAVHLNSGDVNRSINWMGGMHHAKAGEASGFCYVNDIVLSTLELLKVHPRVLYVDVDIHHGDGVEEAFYCTNRVMTLS</sequence>
<gene>
    <name evidence="6" type="ORF">KIPB_014181</name>
</gene>
<dbReference type="Proteomes" id="UP000265618">
    <property type="component" value="Unassembled WGS sequence"/>
</dbReference>
<dbReference type="Gene3D" id="3.40.800.20">
    <property type="entry name" value="Histone deacetylase domain"/>
    <property type="match status" value="1"/>
</dbReference>
<evidence type="ECO:0000313" key="6">
    <source>
        <dbReference type="EMBL" id="GIQ91095.1"/>
    </source>
</evidence>
<feature type="domain" description="Histone deacetylase" evidence="5">
    <location>
        <begin position="2"/>
        <end position="95"/>
    </location>
</feature>
<dbReference type="InterPro" id="IPR003084">
    <property type="entry name" value="HDAC_I/II"/>
</dbReference>
<comment type="similarity">
    <text evidence="1">Belongs to the histone deacetylase family. HD type 1 subfamily.</text>
</comment>
<evidence type="ECO:0000313" key="7">
    <source>
        <dbReference type="Proteomes" id="UP000265618"/>
    </source>
</evidence>
<dbReference type="InterPro" id="IPR000286">
    <property type="entry name" value="HDACs"/>
</dbReference>
<dbReference type="GO" id="GO:0040029">
    <property type="term" value="P:epigenetic regulation of gene expression"/>
    <property type="evidence" value="ECO:0007669"/>
    <property type="project" value="TreeGrafter"/>
</dbReference>
<dbReference type="GO" id="GO:0141221">
    <property type="term" value="F:histone deacetylase activity, hydrolytic mechanism"/>
    <property type="evidence" value="ECO:0007669"/>
    <property type="project" value="UniProtKB-EC"/>
</dbReference>
<protein>
    <recommendedName>
        <fullName evidence="2">histone deacetylase</fullName>
        <ecNumber evidence="2">3.5.1.98</ecNumber>
    </recommendedName>
</protein>
<evidence type="ECO:0000259" key="5">
    <source>
        <dbReference type="Pfam" id="PF00850"/>
    </source>
</evidence>
<accession>A0A9K3GQN1</accession>
<dbReference type="PANTHER" id="PTHR10625:SF10">
    <property type="entry name" value="HISTONE DEACETYLASE HDAC1"/>
    <property type="match status" value="1"/>
</dbReference>
<dbReference type="InterPro" id="IPR023696">
    <property type="entry name" value="Ureohydrolase_dom_sf"/>
</dbReference>
<proteinExistence type="inferred from homology"/>
<evidence type="ECO:0000256" key="3">
    <source>
        <dbReference type="ARBA" id="ARBA00022801"/>
    </source>
</evidence>
<evidence type="ECO:0000256" key="4">
    <source>
        <dbReference type="ARBA" id="ARBA00022853"/>
    </source>
</evidence>
<keyword evidence="7" id="KW-1185">Reference proteome</keyword>
<dbReference type="PRINTS" id="PR01271">
    <property type="entry name" value="HISDACETLASE"/>
</dbReference>
<evidence type="ECO:0000256" key="1">
    <source>
        <dbReference type="ARBA" id="ARBA00006457"/>
    </source>
</evidence>
<dbReference type="AlphaFoldDB" id="A0A9K3GQN1"/>
<evidence type="ECO:0000256" key="2">
    <source>
        <dbReference type="ARBA" id="ARBA00012111"/>
    </source>
</evidence>
<name>A0A9K3GQN1_9EUKA</name>
<keyword evidence="4" id="KW-0156">Chromatin regulator</keyword>
<dbReference type="GO" id="GO:0000118">
    <property type="term" value="C:histone deacetylase complex"/>
    <property type="evidence" value="ECO:0007669"/>
    <property type="project" value="UniProtKB-ARBA"/>
</dbReference>
<organism evidence="6 7">
    <name type="scientific">Kipferlia bialata</name>
    <dbReference type="NCBI Taxonomy" id="797122"/>
    <lineage>
        <taxon>Eukaryota</taxon>
        <taxon>Metamonada</taxon>
        <taxon>Carpediemonas-like organisms</taxon>
        <taxon>Kipferlia</taxon>
    </lineage>
</organism>
<dbReference type="EC" id="3.5.1.98" evidence="2"/>
<dbReference type="InterPro" id="IPR037138">
    <property type="entry name" value="His_deacetylse_dom_sf"/>
</dbReference>
<dbReference type="EMBL" id="BDIP01007142">
    <property type="protein sequence ID" value="GIQ91095.1"/>
    <property type="molecule type" value="Genomic_DNA"/>
</dbReference>
<feature type="non-terminal residue" evidence="6">
    <location>
        <position position="95"/>
    </location>
</feature>
<dbReference type="InterPro" id="IPR023801">
    <property type="entry name" value="His_deacetylse_dom"/>
</dbReference>
<dbReference type="PANTHER" id="PTHR10625">
    <property type="entry name" value="HISTONE DEACETYLASE HDAC1-RELATED"/>
    <property type="match status" value="1"/>
</dbReference>
<dbReference type="OrthoDB" id="1918432at2759"/>
<dbReference type="PRINTS" id="PR01270">
    <property type="entry name" value="HDASUPER"/>
</dbReference>
<dbReference type="SUPFAM" id="SSF52768">
    <property type="entry name" value="Arginase/deacetylase"/>
    <property type="match status" value="1"/>
</dbReference>
<dbReference type="Pfam" id="PF00850">
    <property type="entry name" value="Hist_deacetyl"/>
    <property type="match status" value="1"/>
</dbReference>
<keyword evidence="3" id="KW-0378">Hydrolase</keyword>
<feature type="non-terminal residue" evidence="6">
    <location>
        <position position="1"/>
    </location>
</feature>
<comment type="caution">
    <text evidence="6">The sequence shown here is derived from an EMBL/GenBank/DDBJ whole genome shotgun (WGS) entry which is preliminary data.</text>
</comment>
<reference evidence="6 7" key="1">
    <citation type="journal article" date="2018" name="PLoS ONE">
        <title>The draft genome of Kipferlia bialata reveals reductive genome evolution in fornicate parasites.</title>
        <authorList>
            <person name="Tanifuji G."/>
            <person name="Takabayashi S."/>
            <person name="Kume K."/>
            <person name="Takagi M."/>
            <person name="Nakayama T."/>
            <person name="Kamikawa R."/>
            <person name="Inagaki Y."/>
            <person name="Hashimoto T."/>
        </authorList>
    </citation>
    <scope>NUCLEOTIDE SEQUENCE [LARGE SCALE GENOMIC DNA]</scope>
    <source>
        <strain evidence="6">NY0173</strain>
    </source>
</reference>